<organism evidence="2 3">
    <name type="scientific">Trichoderma citrinoviride</name>
    <dbReference type="NCBI Taxonomy" id="58853"/>
    <lineage>
        <taxon>Eukaryota</taxon>
        <taxon>Fungi</taxon>
        <taxon>Dikarya</taxon>
        <taxon>Ascomycota</taxon>
        <taxon>Pezizomycotina</taxon>
        <taxon>Sordariomycetes</taxon>
        <taxon>Hypocreomycetidae</taxon>
        <taxon>Hypocreales</taxon>
        <taxon>Hypocreaceae</taxon>
        <taxon>Trichoderma</taxon>
    </lineage>
</organism>
<dbReference type="GO" id="GO:0005576">
    <property type="term" value="C:extracellular region"/>
    <property type="evidence" value="ECO:0007669"/>
    <property type="project" value="TreeGrafter"/>
</dbReference>
<dbReference type="PANTHER" id="PTHR38123:SF6">
    <property type="entry name" value="CELL WALL SERINE-THREONINE-RICH GALACTOMANNOPROTEIN MP1 (AFU_ORTHOLOGUE AFUA_4G03240)"/>
    <property type="match status" value="1"/>
</dbReference>
<keyword evidence="1" id="KW-0732">Signal</keyword>
<evidence type="ECO:0000256" key="1">
    <source>
        <dbReference type="SAM" id="SignalP"/>
    </source>
</evidence>
<sequence length="178" mass="18683">MQLQFALLPLLPTLLLTTAQATTDPTNPILTALTSISAHTTTLNTTVSTWTGSPLTLLTITAQSGTLLESIYAGTHAASRAANLTLDETLAVASATVTLATDVNQTITSIIRAKHKFDALLVADPVVLLNLQLERDASKEFAAKVVEKVPVDLQSVAEGLTKGIDDSFAEGIAAFEVL</sequence>
<dbReference type="Pfam" id="PF12296">
    <property type="entry name" value="HsbA"/>
    <property type="match status" value="1"/>
</dbReference>
<dbReference type="RefSeq" id="XP_024750194.1">
    <property type="nucleotide sequence ID" value="XM_024893396.1"/>
</dbReference>
<protein>
    <submittedName>
        <fullName evidence="2">Cell wall protein</fullName>
    </submittedName>
</protein>
<dbReference type="EMBL" id="KZ680212">
    <property type="protein sequence ID" value="PTB66874.1"/>
    <property type="molecule type" value="Genomic_DNA"/>
</dbReference>
<feature type="chain" id="PRO_5015697738" evidence="1">
    <location>
        <begin position="22"/>
        <end position="178"/>
    </location>
</feature>
<dbReference type="Proteomes" id="UP000241546">
    <property type="component" value="Unassembled WGS sequence"/>
</dbReference>
<gene>
    <name evidence="2" type="ORF">BBK36DRAFT_1140642</name>
</gene>
<name>A0A2T4BC21_9HYPO</name>
<proteinExistence type="predicted"/>
<accession>A0A2T4BC21</accession>
<feature type="signal peptide" evidence="1">
    <location>
        <begin position="1"/>
        <end position="21"/>
    </location>
</feature>
<dbReference type="OrthoDB" id="2422134at2759"/>
<evidence type="ECO:0000313" key="2">
    <source>
        <dbReference type="EMBL" id="PTB66874.1"/>
    </source>
</evidence>
<dbReference type="InterPro" id="IPR021054">
    <property type="entry name" value="Cell_wall_mannoprotein_1"/>
</dbReference>
<keyword evidence="3" id="KW-1185">Reference proteome</keyword>
<reference evidence="3" key="1">
    <citation type="submission" date="2016-07" db="EMBL/GenBank/DDBJ databases">
        <title>Multiple horizontal gene transfer events from other fungi enriched the ability of initially mycotrophic Trichoderma (Ascomycota) to feed on dead plant biomass.</title>
        <authorList>
            <consortium name="DOE Joint Genome Institute"/>
            <person name="Atanasova L."/>
            <person name="Chenthamara K."/>
            <person name="Zhang J."/>
            <person name="Grujic M."/>
            <person name="Henrissat B."/>
            <person name="Kuo A."/>
            <person name="Aerts A."/>
            <person name="Salamov A."/>
            <person name="Lipzen A."/>
            <person name="Labutti K."/>
            <person name="Barry K."/>
            <person name="Miao Y."/>
            <person name="Rahimi M.J."/>
            <person name="Shen Q."/>
            <person name="Grigoriev I.V."/>
            <person name="Kubicek C.P."/>
            <person name="Druzhinina I.S."/>
        </authorList>
    </citation>
    <scope>NUCLEOTIDE SEQUENCE [LARGE SCALE GENOMIC DNA]</scope>
    <source>
        <strain evidence="3">TUCIM 6016</strain>
    </source>
</reference>
<dbReference type="AlphaFoldDB" id="A0A2T4BC21"/>
<evidence type="ECO:0000313" key="3">
    <source>
        <dbReference type="Proteomes" id="UP000241546"/>
    </source>
</evidence>
<dbReference type="PANTHER" id="PTHR38123">
    <property type="entry name" value="CELL WALL SERINE-THREONINE-RICH GALACTOMANNOPROTEIN MP1 (AFU_ORTHOLOGUE AFUA_4G03240)"/>
    <property type="match status" value="1"/>
</dbReference>
<dbReference type="Gene3D" id="1.20.1280.140">
    <property type="match status" value="1"/>
</dbReference>
<dbReference type="GeneID" id="36601514"/>